<dbReference type="PANTHER" id="PTHR34606:SF4">
    <property type="entry name" value="OUTER MEMBRANE LIPOPROTEIN DOLP"/>
    <property type="match status" value="1"/>
</dbReference>
<sequence>MTRSLPILVALTLSLLLGGCGNRSIGNKIDDQFLAPEVSSSISKAHADLTSPTSHIVVTSYNGVILLAGQTPRGELKERAEQAARSVQGVKKVHNELQVLQPTSALARSNDSLITAKIKAQMLTDSNVPSSRIKVVTENGIVYLLGLVTRQEAAAATNVIQTVSGVQKIVKLFQYTN</sequence>
<organism evidence="3 4">
    <name type="scientific">Zestomonas carbonaria</name>
    <dbReference type="NCBI Taxonomy" id="2762745"/>
    <lineage>
        <taxon>Bacteria</taxon>
        <taxon>Pseudomonadati</taxon>
        <taxon>Pseudomonadota</taxon>
        <taxon>Gammaproteobacteria</taxon>
        <taxon>Pseudomonadales</taxon>
        <taxon>Pseudomonadaceae</taxon>
        <taxon>Zestomonas</taxon>
    </lineage>
</organism>
<keyword evidence="4" id="KW-1185">Reference proteome</keyword>
<dbReference type="AlphaFoldDB" id="A0A7U7I831"/>
<dbReference type="InterPro" id="IPR051686">
    <property type="entry name" value="Lipoprotein_DolP"/>
</dbReference>
<dbReference type="InterPro" id="IPR014004">
    <property type="entry name" value="Transpt-assoc_nodulatn_dom_bac"/>
</dbReference>
<evidence type="ECO:0000256" key="1">
    <source>
        <dbReference type="ARBA" id="ARBA00022729"/>
    </source>
</evidence>
<feature type="domain" description="BON" evidence="2">
    <location>
        <begin position="110"/>
        <end position="177"/>
    </location>
</feature>
<reference evidence="3 4" key="1">
    <citation type="submission" date="2020-08" db="EMBL/GenBank/DDBJ databases">
        <authorList>
            <person name="Criscuolo A."/>
        </authorList>
    </citation>
    <scope>NUCLEOTIDE SEQUENCE [LARGE SCALE GENOMIC DNA]</scope>
    <source>
        <strain evidence="3">CIP111764</strain>
    </source>
</reference>
<dbReference type="Gene3D" id="3.30.1340.30">
    <property type="match status" value="1"/>
</dbReference>
<feature type="domain" description="BON" evidence="2">
    <location>
        <begin position="30"/>
        <end position="101"/>
    </location>
</feature>
<accession>A0A7U7I831</accession>
<proteinExistence type="predicted"/>
<dbReference type="EMBL" id="CAJFCI010000026">
    <property type="protein sequence ID" value="CAD5106825.1"/>
    <property type="molecule type" value="Genomic_DNA"/>
</dbReference>
<dbReference type="PROSITE" id="PS51257">
    <property type="entry name" value="PROKAR_LIPOPROTEIN"/>
    <property type="match status" value="1"/>
</dbReference>
<dbReference type="InterPro" id="IPR007055">
    <property type="entry name" value="BON_dom"/>
</dbReference>
<dbReference type="Proteomes" id="UP000583387">
    <property type="component" value="Unassembled WGS sequence"/>
</dbReference>
<evidence type="ECO:0000313" key="4">
    <source>
        <dbReference type="Proteomes" id="UP000583387"/>
    </source>
</evidence>
<dbReference type="PANTHER" id="PTHR34606">
    <property type="entry name" value="BON DOMAIN-CONTAINING PROTEIN"/>
    <property type="match status" value="1"/>
</dbReference>
<name>A0A7U7I831_9GAMM</name>
<evidence type="ECO:0000259" key="2">
    <source>
        <dbReference type="PROSITE" id="PS50914"/>
    </source>
</evidence>
<dbReference type="PROSITE" id="PS50914">
    <property type="entry name" value="BON"/>
    <property type="match status" value="2"/>
</dbReference>
<comment type="caution">
    <text evidence="3">The sequence shown here is derived from an EMBL/GenBank/DDBJ whole genome shotgun (WGS) entry which is preliminary data.</text>
</comment>
<gene>
    <name evidence="3" type="primary">osmY</name>
    <name evidence="3" type="ORF">PSEWESI4_01092</name>
</gene>
<keyword evidence="1" id="KW-0732">Signal</keyword>
<dbReference type="Pfam" id="PF04972">
    <property type="entry name" value="BON"/>
    <property type="match status" value="2"/>
</dbReference>
<protein>
    <submittedName>
        <fullName evidence="3">Osmotically-inducible protein Y</fullName>
    </submittedName>
</protein>
<dbReference type="SMART" id="SM00749">
    <property type="entry name" value="BON"/>
    <property type="match status" value="2"/>
</dbReference>
<dbReference type="RefSeq" id="WP_187670184.1">
    <property type="nucleotide sequence ID" value="NZ_CAJFCI010000026.1"/>
</dbReference>
<evidence type="ECO:0000313" key="3">
    <source>
        <dbReference type="EMBL" id="CAD5106825.1"/>
    </source>
</evidence>